<name>A0A251SYB4_HELAN</name>
<reference evidence="1 3" key="1">
    <citation type="journal article" date="2017" name="Nature">
        <title>The sunflower genome provides insights into oil metabolism, flowering and Asterid evolution.</title>
        <authorList>
            <person name="Badouin H."/>
            <person name="Gouzy J."/>
            <person name="Grassa C.J."/>
            <person name="Murat F."/>
            <person name="Staton S.E."/>
            <person name="Cottret L."/>
            <person name="Lelandais-Briere C."/>
            <person name="Owens G.L."/>
            <person name="Carrere S."/>
            <person name="Mayjonade B."/>
            <person name="Legrand L."/>
            <person name="Gill N."/>
            <person name="Kane N.C."/>
            <person name="Bowers J.E."/>
            <person name="Hubner S."/>
            <person name="Bellec A."/>
            <person name="Berard A."/>
            <person name="Berges H."/>
            <person name="Blanchet N."/>
            <person name="Boniface M.C."/>
            <person name="Brunel D."/>
            <person name="Catrice O."/>
            <person name="Chaidir N."/>
            <person name="Claudel C."/>
            <person name="Donnadieu C."/>
            <person name="Faraut T."/>
            <person name="Fievet G."/>
            <person name="Helmstetter N."/>
            <person name="King M."/>
            <person name="Knapp S.J."/>
            <person name="Lai Z."/>
            <person name="Le Paslier M.C."/>
            <person name="Lippi Y."/>
            <person name="Lorenzon L."/>
            <person name="Mandel J.R."/>
            <person name="Marage G."/>
            <person name="Marchand G."/>
            <person name="Marquand E."/>
            <person name="Bret-Mestries E."/>
            <person name="Morien E."/>
            <person name="Nambeesan S."/>
            <person name="Nguyen T."/>
            <person name="Pegot-Espagnet P."/>
            <person name="Pouilly N."/>
            <person name="Raftis F."/>
            <person name="Sallet E."/>
            <person name="Schiex T."/>
            <person name="Thomas J."/>
            <person name="Vandecasteele C."/>
            <person name="Vares D."/>
            <person name="Vear F."/>
            <person name="Vautrin S."/>
            <person name="Crespi M."/>
            <person name="Mangin B."/>
            <person name="Burke J.M."/>
            <person name="Salse J."/>
            <person name="Munos S."/>
            <person name="Vincourt P."/>
            <person name="Rieseberg L.H."/>
            <person name="Langlade N.B."/>
        </authorList>
    </citation>
    <scope>NUCLEOTIDE SEQUENCE [LARGE SCALE GENOMIC DNA]</scope>
    <source>
        <strain evidence="3">cv. SF193</strain>
        <tissue evidence="1">Leaves</tissue>
    </source>
</reference>
<reference evidence="1" key="3">
    <citation type="submission" date="2020-06" db="EMBL/GenBank/DDBJ databases">
        <title>Helianthus annuus Genome sequencing and assembly Release 2.</title>
        <authorList>
            <person name="Gouzy J."/>
            <person name="Langlade N."/>
            <person name="Munos S."/>
        </authorList>
    </citation>
    <scope>NUCLEOTIDE SEQUENCE</scope>
    <source>
        <tissue evidence="1">Leaves</tissue>
    </source>
</reference>
<dbReference type="InParanoid" id="A0A251SYB4"/>
<reference evidence="2" key="2">
    <citation type="submission" date="2017-02" db="EMBL/GenBank/DDBJ databases">
        <title>Sunflower complete genome.</title>
        <authorList>
            <person name="Langlade N."/>
            <person name="Munos S."/>
        </authorList>
    </citation>
    <scope>NUCLEOTIDE SEQUENCE [LARGE SCALE GENOMIC DNA]</scope>
    <source>
        <tissue evidence="2">Leaves</tissue>
    </source>
</reference>
<proteinExistence type="predicted"/>
<accession>A0A251SYB4</accession>
<evidence type="ECO:0000313" key="2">
    <source>
        <dbReference type="EMBL" id="OTG03857.1"/>
    </source>
</evidence>
<dbReference type="EMBL" id="CM007901">
    <property type="protein sequence ID" value="OTG03857.1"/>
    <property type="molecule type" value="Genomic_DNA"/>
</dbReference>
<keyword evidence="3" id="KW-1185">Reference proteome</keyword>
<dbReference type="Proteomes" id="UP000215914">
    <property type="component" value="Chromosome 12"/>
</dbReference>
<protein>
    <submittedName>
        <fullName evidence="2">Uncharacterized protein</fullName>
    </submittedName>
</protein>
<gene>
    <name evidence="2" type="ORF">HannXRQ_Chr12g0355911</name>
    <name evidence="1" type="ORF">HanXRQr2_Chr12g0523061</name>
</gene>
<evidence type="ECO:0000313" key="3">
    <source>
        <dbReference type="Proteomes" id="UP000215914"/>
    </source>
</evidence>
<dbReference type="AlphaFoldDB" id="A0A251SYB4"/>
<sequence>MYIDNVSLFPSWPAKRRASPAVAGCSQGNEVRVIFILRAAMFYAFMQLTSPAESAIHPMN</sequence>
<dbReference type="Gramene" id="mRNA:HanXRQr2_Chr12g0523061">
    <property type="protein sequence ID" value="CDS:HanXRQr2_Chr12g0523061.1"/>
    <property type="gene ID" value="HanXRQr2_Chr12g0523061"/>
</dbReference>
<organism evidence="2 3">
    <name type="scientific">Helianthus annuus</name>
    <name type="common">Common sunflower</name>
    <dbReference type="NCBI Taxonomy" id="4232"/>
    <lineage>
        <taxon>Eukaryota</taxon>
        <taxon>Viridiplantae</taxon>
        <taxon>Streptophyta</taxon>
        <taxon>Embryophyta</taxon>
        <taxon>Tracheophyta</taxon>
        <taxon>Spermatophyta</taxon>
        <taxon>Magnoliopsida</taxon>
        <taxon>eudicotyledons</taxon>
        <taxon>Gunneridae</taxon>
        <taxon>Pentapetalae</taxon>
        <taxon>asterids</taxon>
        <taxon>campanulids</taxon>
        <taxon>Asterales</taxon>
        <taxon>Asteraceae</taxon>
        <taxon>Asteroideae</taxon>
        <taxon>Heliantheae alliance</taxon>
        <taxon>Heliantheae</taxon>
        <taxon>Helianthus</taxon>
    </lineage>
</organism>
<dbReference type="EMBL" id="MNCJ02000327">
    <property type="protein sequence ID" value="KAF5776330.1"/>
    <property type="molecule type" value="Genomic_DNA"/>
</dbReference>
<evidence type="ECO:0000313" key="1">
    <source>
        <dbReference type="EMBL" id="KAF5776330.1"/>
    </source>
</evidence>